<evidence type="ECO:0000313" key="2">
    <source>
        <dbReference type="Proteomes" id="UP000233551"/>
    </source>
</evidence>
<comment type="caution">
    <text evidence="1">The sequence shown here is derived from an EMBL/GenBank/DDBJ whole genome shotgun (WGS) entry which is preliminary data.</text>
</comment>
<keyword evidence="2" id="KW-1185">Reference proteome</keyword>
<name>A0A2I0KUT3_PUNGR</name>
<organism evidence="1 2">
    <name type="scientific">Punica granatum</name>
    <name type="common">Pomegranate</name>
    <dbReference type="NCBI Taxonomy" id="22663"/>
    <lineage>
        <taxon>Eukaryota</taxon>
        <taxon>Viridiplantae</taxon>
        <taxon>Streptophyta</taxon>
        <taxon>Embryophyta</taxon>
        <taxon>Tracheophyta</taxon>
        <taxon>Spermatophyta</taxon>
        <taxon>Magnoliopsida</taxon>
        <taxon>eudicotyledons</taxon>
        <taxon>Gunneridae</taxon>
        <taxon>Pentapetalae</taxon>
        <taxon>rosids</taxon>
        <taxon>malvids</taxon>
        <taxon>Myrtales</taxon>
        <taxon>Lythraceae</taxon>
        <taxon>Punica</taxon>
    </lineage>
</organism>
<dbReference type="Proteomes" id="UP000233551">
    <property type="component" value="Unassembled WGS sequence"/>
</dbReference>
<accession>A0A2I0KUT3</accession>
<dbReference type="AlphaFoldDB" id="A0A2I0KUT3"/>
<sequence>MAATISAIAAASNHYIRGGVCNITNSFSHLNCGISLMAPILQVTICGASLRIQRSCCILFWPKYAYTNSNEKDRYAKNCKGESKSIHLSS</sequence>
<dbReference type="EMBL" id="PGOL01000336">
    <property type="protein sequence ID" value="PKI72227.1"/>
    <property type="molecule type" value="Genomic_DNA"/>
</dbReference>
<gene>
    <name evidence="1" type="ORF">CRG98_007425</name>
</gene>
<protein>
    <submittedName>
        <fullName evidence="1">Uncharacterized protein</fullName>
    </submittedName>
</protein>
<evidence type="ECO:0000313" key="1">
    <source>
        <dbReference type="EMBL" id="PKI72227.1"/>
    </source>
</evidence>
<proteinExistence type="predicted"/>
<reference evidence="1 2" key="1">
    <citation type="submission" date="2017-11" db="EMBL/GenBank/DDBJ databases">
        <title>De-novo sequencing of pomegranate (Punica granatum L.) genome.</title>
        <authorList>
            <person name="Akparov Z."/>
            <person name="Amiraslanov A."/>
            <person name="Hajiyeva S."/>
            <person name="Abbasov M."/>
            <person name="Kaur K."/>
            <person name="Hamwieh A."/>
            <person name="Solovyev V."/>
            <person name="Salamov A."/>
            <person name="Braich B."/>
            <person name="Kosarev P."/>
            <person name="Mahmoud A."/>
            <person name="Hajiyev E."/>
            <person name="Babayeva S."/>
            <person name="Izzatullayeva V."/>
            <person name="Mammadov A."/>
            <person name="Mammadov A."/>
            <person name="Sharifova S."/>
            <person name="Ojaghi J."/>
            <person name="Eynullazada K."/>
            <person name="Bayramov B."/>
            <person name="Abdulazimova A."/>
            <person name="Shahmuradov I."/>
        </authorList>
    </citation>
    <scope>NUCLEOTIDE SEQUENCE [LARGE SCALE GENOMIC DNA]</scope>
    <source>
        <strain evidence="2">cv. AG2017</strain>
        <tissue evidence="1">Leaf</tissue>
    </source>
</reference>